<evidence type="ECO:0000313" key="5">
    <source>
        <dbReference type="Proteomes" id="UP000031056"/>
    </source>
</evidence>
<dbReference type="OrthoDB" id="10252509at2759"/>
<dbReference type="VEuPathDB" id="MicrosporidiaDB:M896_040750"/>
<dbReference type="STRING" id="1354746.A0A0B2ULM1"/>
<dbReference type="Gene3D" id="1.25.10.10">
    <property type="entry name" value="Leucine-rich Repeat Variant"/>
    <property type="match status" value="1"/>
</dbReference>
<dbReference type="InterPro" id="IPR040892">
    <property type="entry name" value="RPN1_N"/>
</dbReference>
<keyword evidence="1" id="KW-0677">Repeat</keyword>
<evidence type="ECO:0000259" key="3">
    <source>
        <dbReference type="Pfam" id="PF17781"/>
    </source>
</evidence>
<gene>
    <name evidence="4" type="ORF">M896_040750</name>
</gene>
<dbReference type="AlphaFoldDB" id="A0A0B2ULM1"/>
<dbReference type="GeneID" id="26261514"/>
<dbReference type="InterPro" id="IPR011989">
    <property type="entry name" value="ARM-like"/>
</dbReference>
<keyword evidence="2 4" id="KW-0647">Proteasome</keyword>
<keyword evidence="5" id="KW-1185">Reference proteome</keyword>
<feature type="domain" description="RPN1 N-terminal" evidence="3">
    <location>
        <begin position="6"/>
        <end position="281"/>
    </location>
</feature>
<name>A0A0B2ULM1_9MICR</name>
<dbReference type="FunCoup" id="A0A0B2ULM1">
    <property type="interactions" value="353"/>
</dbReference>
<dbReference type="InParanoid" id="A0A0B2ULM1"/>
<sequence>MDEDLGMIAERIRDSDKEIQNNAIGMLFGIAKSSHSRSVDVVNFQHLADSLMMFEEVCKEISGENRRKLCDIISAICVIDDERKLLRYRVDGNVIDLEEWGHLYVKKLVECILNAKSGKIEFVFEETRDVSLKCVEFLFRHNAEFEAIDFLVEIEWIGLVEKYVDEHNYRRVVLYLEEMGLFVDVEEVLSGIYMKMGDCTRHVVWMLRHHRKGSAIDYVKGMSKGEYKTQCLYMLAKCNLYYESDDVDERYILSNSHVKDLYRSVVMELEMDKPSKIESILRGFKPDKDSKQLASVAMANGFIHMGYGRDPMFLPHEGDIRVPLDYEAILGGNQSELICVFGSIGVIESWNSEKVMEVLQEHIFCDGSYRKTGSLLGLALSGNRNFEEWPAILTLLQGNLQQQGCAHILATLLGIESMYCGTQSEEIREMLQPLMFSDSSEVVFFTSFVLGSVFCGCADEDLTSLMIQVFVDKSKESETQFFKFLMLGLAFLFYSRKDVECGVIEIDCPLSKHAAVLVRGFQHAYSGDSAVIESILTDSFTGDTDALLESLGLLSCALVSAGDEISSQSVTGIISSSLLLDSSHLRNVLPLCYSILYPSNPQGNVLDLLEKFLNIGETNCVISTLLSLGLIGAGTMNGRISKILEQQYSYYYKDSKILAILKIAQGLLSLGKGMLSISPLHFDKATPVSKSLIGLFSTVFMFLDSSSSPLVSSHTYLFFLISQACTPKYVVCSEKIGIRVGLPVNTVGIVGEPRRLSSIQTHTTPVVLNEKMRAETDDAVCTSYIEDVLVLKAKN</sequence>
<dbReference type="Pfam" id="PF17781">
    <property type="entry name" value="RPN1_RPN2_N"/>
    <property type="match status" value="1"/>
</dbReference>
<proteinExistence type="predicted"/>
<dbReference type="GO" id="GO:0005634">
    <property type="term" value="C:nucleus"/>
    <property type="evidence" value="ECO:0007669"/>
    <property type="project" value="TreeGrafter"/>
</dbReference>
<comment type="caution">
    <text evidence="4">The sequence shown here is derived from an EMBL/GenBank/DDBJ whole genome shotgun (WGS) entry which is preliminary data.</text>
</comment>
<dbReference type="RefSeq" id="XP_014563922.1">
    <property type="nucleotide sequence ID" value="XM_014708436.1"/>
</dbReference>
<dbReference type="GO" id="GO:0008540">
    <property type="term" value="C:proteasome regulatory particle, base subcomplex"/>
    <property type="evidence" value="ECO:0007669"/>
    <property type="project" value="TreeGrafter"/>
</dbReference>
<evidence type="ECO:0000256" key="2">
    <source>
        <dbReference type="ARBA" id="ARBA00022942"/>
    </source>
</evidence>
<dbReference type="SUPFAM" id="SSF48371">
    <property type="entry name" value="ARM repeat"/>
    <property type="match status" value="1"/>
</dbReference>
<dbReference type="GO" id="GO:0043161">
    <property type="term" value="P:proteasome-mediated ubiquitin-dependent protein catabolic process"/>
    <property type="evidence" value="ECO:0007669"/>
    <property type="project" value="TreeGrafter"/>
</dbReference>
<dbReference type="InterPro" id="IPR016024">
    <property type="entry name" value="ARM-type_fold"/>
</dbReference>
<organism evidence="4 5">
    <name type="scientific">Ordospora colligata OC4</name>
    <dbReference type="NCBI Taxonomy" id="1354746"/>
    <lineage>
        <taxon>Eukaryota</taxon>
        <taxon>Fungi</taxon>
        <taxon>Fungi incertae sedis</taxon>
        <taxon>Microsporidia</taxon>
        <taxon>Ordosporidae</taxon>
        <taxon>Ordospora</taxon>
    </lineage>
</organism>
<dbReference type="EMBL" id="JOKQ01000004">
    <property type="protein sequence ID" value="KHN69880.1"/>
    <property type="molecule type" value="Genomic_DNA"/>
</dbReference>
<dbReference type="PANTHER" id="PTHR10943:SF1">
    <property type="entry name" value="26S PROTEASOME NON-ATPASE REGULATORY SUBUNIT 2"/>
    <property type="match status" value="1"/>
</dbReference>
<protein>
    <submittedName>
        <fullName evidence="4">26S proteasome regulatory complex protein</fullName>
    </submittedName>
</protein>
<evidence type="ECO:0000256" key="1">
    <source>
        <dbReference type="ARBA" id="ARBA00022737"/>
    </source>
</evidence>
<evidence type="ECO:0000313" key="4">
    <source>
        <dbReference type="EMBL" id="KHN69880.1"/>
    </source>
</evidence>
<accession>A0A0B2ULM1</accession>
<dbReference type="Proteomes" id="UP000031056">
    <property type="component" value="Unassembled WGS sequence"/>
</dbReference>
<reference evidence="4 5" key="1">
    <citation type="journal article" date="2014" name="MBio">
        <title>The Ordospora colligata genome; evolution of extreme reduction in microsporidia and host-to-parasite horizontal gene transfer.</title>
        <authorList>
            <person name="Pombert J.-F."/>
            <person name="Haag K.L."/>
            <person name="Beidas S."/>
            <person name="Ebert D."/>
            <person name="Keeling P.J."/>
        </authorList>
    </citation>
    <scope>NUCLEOTIDE SEQUENCE [LARGE SCALE GENOMIC DNA]</scope>
    <source>
        <strain evidence="4 5">OC4</strain>
    </source>
</reference>
<dbReference type="PANTHER" id="PTHR10943">
    <property type="entry name" value="26S PROTEASOME NON-ATPASE REGULATORY SUBUNIT"/>
    <property type="match status" value="1"/>
</dbReference>
<dbReference type="GO" id="GO:0034515">
    <property type="term" value="C:proteasome storage granule"/>
    <property type="evidence" value="ECO:0007669"/>
    <property type="project" value="TreeGrafter"/>
</dbReference>
<dbReference type="HOGENOM" id="CLU_019273_0_0_1"/>